<proteinExistence type="predicted"/>
<sequence length="121" mass="12429">MTLHPFGSPSGGDPFPELLDRIFGTSHLSSPPAVRRVPVERLLTDSAREMPAAAFARARRDGGDGLDTAHLLWAAARTGSTRALLARAGLDPDTLAGDVPGGLRGARIVGLGLPGPVADSA</sequence>
<dbReference type="SUPFAM" id="SSF81923">
    <property type="entry name" value="Double Clp-N motif"/>
    <property type="match status" value="1"/>
</dbReference>
<dbReference type="RefSeq" id="WP_016470945.1">
    <property type="nucleotide sequence ID" value="NZ_BBQG01000032.1"/>
</dbReference>
<dbReference type="Proteomes" id="UP000298111">
    <property type="component" value="Unassembled WGS sequence"/>
</dbReference>
<dbReference type="AlphaFoldDB" id="A0A6C1CA56"/>
<evidence type="ECO:0000313" key="2">
    <source>
        <dbReference type="Proteomes" id="UP000298111"/>
    </source>
</evidence>
<dbReference type="InterPro" id="IPR036628">
    <property type="entry name" value="Clp_N_dom_sf"/>
</dbReference>
<dbReference type="EMBL" id="RCIY01000044">
    <property type="protein sequence ID" value="TGG85629.1"/>
    <property type="molecule type" value="Genomic_DNA"/>
</dbReference>
<name>A0A6C1CA56_9ACTN</name>
<protein>
    <submittedName>
        <fullName evidence="1">Uncharacterized protein</fullName>
    </submittedName>
</protein>
<accession>A0A6C1CA56</accession>
<organism evidence="1 2">
    <name type="scientific">Streptomyces albus</name>
    <dbReference type="NCBI Taxonomy" id="1888"/>
    <lineage>
        <taxon>Bacteria</taxon>
        <taxon>Bacillati</taxon>
        <taxon>Actinomycetota</taxon>
        <taxon>Actinomycetes</taxon>
        <taxon>Kitasatosporales</taxon>
        <taxon>Streptomycetaceae</taxon>
        <taxon>Streptomyces</taxon>
    </lineage>
</organism>
<dbReference type="Gene3D" id="1.10.1780.10">
    <property type="entry name" value="Clp, N-terminal domain"/>
    <property type="match status" value="1"/>
</dbReference>
<reference evidence="1 2" key="1">
    <citation type="submission" date="2018-10" db="EMBL/GenBank/DDBJ databases">
        <title>Isolation of pseudouridimycin from Streptomyces albus DSM 40763.</title>
        <authorList>
            <person name="Rosenqvist P."/>
            <person name="Metsae-Ketelae M."/>
            <person name="Virta P."/>
        </authorList>
    </citation>
    <scope>NUCLEOTIDE SEQUENCE [LARGE SCALE GENOMIC DNA]</scope>
    <source>
        <strain evidence="1 2">DSM 40763</strain>
    </source>
</reference>
<evidence type="ECO:0000313" key="1">
    <source>
        <dbReference type="EMBL" id="TGG85629.1"/>
    </source>
</evidence>
<comment type="caution">
    <text evidence="1">The sequence shown here is derived from an EMBL/GenBank/DDBJ whole genome shotgun (WGS) entry which is preliminary data.</text>
</comment>
<dbReference type="GeneID" id="75180232"/>
<gene>
    <name evidence="1" type="ORF">D8771_10810</name>
</gene>